<protein>
    <recommendedName>
        <fullName evidence="1">DUF1758 domain-containing protein</fullName>
    </recommendedName>
</protein>
<dbReference type="SUPFAM" id="SSF56672">
    <property type="entry name" value="DNA/RNA polymerases"/>
    <property type="match status" value="1"/>
</dbReference>
<dbReference type="EMBL" id="JBGFUD010008032">
    <property type="protein sequence ID" value="MFH4981860.1"/>
    <property type="molecule type" value="Genomic_DNA"/>
</dbReference>
<sequence length="360" mass="40907">MVNTVPELTDEIPVVKLTMQIKRKLLEERPSNLPTSMNKQQILIGADYFHDIFRTSSYTKLPSGFYLVSTIFGDMISGRGSRDNLTPLPEEGRKRFHCNVVSSKDELQQFWSLEFIGVHNPPCQTDDELAIKQFKQAITFENGRYNRSWPLKSPTLKPDNNFGLRLGRLMSSLTGLRNNPELLAAYEKTFNEQLRAGIIEEVTHVKPQGLTYYMPHQAVIKPDSLTTKIRIVYDASSKAKGNHNSLNDVLLKGPLLLPDLCGILLRSRLTPVLVTADIEKAFLQLGLHQNQRDAVRFLWVNDVNAPVNDVNLKVFRFTRVPFGVTSSPFLLDATIQHHLDNEPTELKNEIKRNICREVAT</sequence>
<dbReference type="Pfam" id="PF05585">
    <property type="entry name" value="DUF1758"/>
    <property type="match status" value="1"/>
</dbReference>
<evidence type="ECO:0000313" key="3">
    <source>
        <dbReference type="Proteomes" id="UP001608902"/>
    </source>
</evidence>
<dbReference type="InterPro" id="IPR043502">
    <property type="entry name" value="DNA/RNA_pol_sf"/>
</dbReference>
<evidence type="ECO:0000259" key="1">
    <source>
        <dbReference type="Pfam" id="PF05585"/>
    </source>
</evidence>
<keyword evidence="3" id="KW-1185">Reference proteome</keyword>
<dbReference type="Proteomes" id="UP001608902">
    <property type="component" value="Unassembled WGS sequence"/>
</dbReference>
<reference evidence="2 3" key="1">
    <citation type="submission" date="2024-08" db="EMBL/GenBank/DDBJ databases">
        <title>Gnathostoma spinigerum genome.</title>
        <authorList>
            <person name="Gonzalez-Bertolin B."/>
            <person name="Monzon S."/>
            <person name="Zaballos A."/>
            <person name="Jimenez P."/>
            <person name="Dekumyoy P."/>
            <person name="Varona S."/>
            <person name="Cuesta I."/>
            <person name="Sumanam S."/>
            <person name="Adisakwattana P."/>
            <person name="Gasser R.B."/>
            <person name="Hernandez-Gonzalez A."/>
            <person name="Young N.D."/>
            <person name="Perteguer M.J."/>
        </authorList>
    </citation>
    <scope>NUCLEOTIDE SEQUENCE [LARGE SCALE GENOMIC DNA]</scope>
    <source>
        <strain evidence="2">AL3</strain>
        <tissue evidence="2">Liver</tissue>
    </source>
</reference>
<evidence type="ECO:0000313" key="2">
    <source>
        <dbReference type="EMBL" id="MFH4981860.1"/>
    </source>
</evidence>
<dbReference type="InterPro" id="IPR008737">
    <property type="entry name" value="DUF1758"/>
</dbReference>
<accession>A0ABD6EPF7</accession>
<organism evidence="2 3">
    <name type="scientific">Gnathostoma spinigerum</name>
    <dbReference type="NCBI Taxonomy" id="75299"/>
    <lineage>
        <taxon>Eukaryota</taxon>
        <taxon>Metazoa</taxon>
        <taxon>Ecdysozoa</taxon>
        <taxon>Nematoda</taxon>
        <taxon>Chromadorea</taxon>
        <taxon>Rhabditida</taxon>
        <taxon>Spirurina</taxon>
        <taxon>Gnathostomatomorpha</taxon>
        <taxon>Gnathostomatoidea</taxon>
        <taxon>Gnathostomatidae</taxon>
        <taxon>Gnathostoma</taxon>
    </lineage>
</organism>
<dbReference type="PANTHER" id="PTHR47331:SF1">
    <property type="entry name" value="GAG-LIKE PROTEIN"/>
    <property type="match status" value="1"/>
</dbReference>
<dbReference type="PANTHER" id="PTHR47331">
    <property type="entry name" value="PHD-TYPE DOMAIN-CONTAINING PROTEIN"/>
    <property type="match status" value="1"/>
</dbReference>
<dbReference type="Gene3D" id="3.10.10.10">
    <property type="entry name" value="HIV Type 1 Reverse Transcriptase, subunit A, domain 1"/>
    <property type="match status" value="1"/>
</dbReference>
<feature type="domain" description="DUF1758" evidence="1">
    <location>
        <begin position="3"/>
        <end position="79"/>
    </location>
</feature>
<gene>
    <name evidence="2" type="ORF">AB6A40_008569</name>
</gene>
<dbReference type="AlphaFoldDB" id="A0ABD6EPF7"/>
<comment type="caution">
    <text evidence="2">The sequence shown here is derived from an EMBL/GenBank/DDBJ whole genome shotgun (WGS) entry which is preliminary data.</text>
</comment>
<name>A0ABD6EPF7_9BILA</name>
<proteinExistence type="predicted"/>